<keyword evidence="7" id="KW-1133">Transmembrane helix</keyword>
<keyword evidence="13" id="KW-1185">Reference proteome</keyword>
<dbReference type="PANTHER" id="PTHR13504:SF34">
    <property type="entry name" value="PROTEIN ADENYLYLTRANSFERASE FICD"/>
    <property type="match status" value="1"/>
</dbReference>
<evidence type="ECO:0000256" key="5">
    <source>
        <dbReference type="ARBA" id="ARBA00022803"/>
    </source>
</evidence>
<evidence type="ECO:0000256" key="9">
    <source>
        <dbReference type="PIRSR" id="PIRSR640198-2"/>
    </source>
</evidence>
<dbReference type="PANTHER" id="PTHR13504">
    <property type="entry name" value="FIDO DOMAIN-CONTAINING PROTEIN DDB_G0283145"/>
    <property type="match status" value="1"/>
</dbReference>
<keyword evidence="5" id="KW-0802">TPR repeat</keyword>
<dbReference type="RefSeq" id="WP_265676049.1">
    <property type="nucleotide sequence ID" value="NZ_JAKRRY010000023.1"/>
</dbReference>
<evidence type="ECO:0000256" key="2">
    <source>
        <dbReference type="ARBA" id="ARBA00022692"/>
    </source>
</evidence>
<keyword evidence="2" id="KW-0812">Transmembrane</keyword>
<reference evidence="12" key="1">
    <citation type="submission" date="2022-02" db="EMBL/GenBank/DDBJ databases">
        <title>Vibrio sp. nov, a new bacterium isolated from seawater.</title>
        <authorList>
            <person name="Yuan Y."/>
        </authorList>
    </citation>
    <scope>NUCLEOTIDE SEQUENCE</scope>
    <source>
        <strain evidence="12">ZSDZ65</strain>
    </source>
</reference>
<evidence type="ECO:0000313" key="13">
    <source>
        <dbReference type="Proteomes" id="UP001155587"/>
    </source>
</evidence>
<keyword evidence="3" id="KW-0677">Repeat</keyword>
<keyword evidence="6 9" id="KW-0067">ATP-binding</keyword>
<evidence type="ECO:0000259" key="11">
    <source>
        <dbReference type="PROSITE" id="PS51459"/>
    </source>
</evidence>
<dbReference type="GO" id="GO:0016020">
    <property type="term" value="C:membrane"/>
    <property type="evidence" value="ECO:0007669"/>
    <property type="project" value="UniProtKB-SubCell"/>
</dbReference>
<dbReference type="InterPro" id="IPR003812">
    <property type="entry name" value="Fido"/>
</dbReference>
<evidence type="ECO:0000256" key="6">
    <source>
        <dbReference type="ARBA" id="ARBA00022840"/>
    </source>
</evidence>
<evidence type="ECO:0000256" key="7">
    <source>
        <dbReference type="ARBA" id="ARBA00022989"/>
    </source>
</evidence>
<keyword evidence="4 9" id="KW-0547">Nucleotide-binding</keyword>
<evidence type="ECO:0000256" key="3">
    <source>
        <dbReference type="ARBA" id="ARBA00022737"/>
    </source>
</evidence>
<feature type="site" description="Important for autoinhibition of adenylyltransferase activity" evidence="10">
    <location>
        <position position="49"/>
    </location>
</feature>
<dbReference type="SUPFAM" id="SSF140931">
    <property type="entry name" value="Fic-like"/>
    <property type="match status" value="1"/>
</dbReference>
<organism evidence="12 13">
    <name type="scientific">Vibrio qingdaonensis</name>
    <dbReference type="NCBI Taxonomy" id="2829491"/>
    <lineage>
        <taxon>Bacteria</taxon>
        <taxon>Pseudomonadati</taxon>
        <taxon>Pseudomonadota</taxon>
        <taxon>Gammaproteobacteria</taxon>
        <taxon>Vibrionales</taxon>
        <taxon>Vibrionaceae</taxon>
        <taxon>Vibrio</taxon>
    </lineage>
</organism>
<dbReference type="InterPro" id="IPR040198">
    <property type="entry name" value="Fido_containing"/>
</dbReference>
<dbReference type="Gene3D" id="1.10.3290.10">
    <property type="entry name" value="Fido-like domain"/>
    <property type="match status" value="1"/>
</dbReference>
<feature type="binding site" evidence="9">
    <location>
        <begin position="178"/>
        <end position="185"/>
    </location>
    <ligand>
        <name>ATP</name>
        <dbReference type="ChEBI" id="CHEBI:30616"/>
    </ligand>
</feature>
<dbReference type="InterPro" id="IPR036597">
    <property type="entry name" value="Fido-like_dom_sf"/>
</dbReference>
<evidence type="ECO:0000313" key="12">
    <source>
        <dbReference type="EMBL" id="MCW8347519.1"/>
    </source>
</evidence>
<evidence type="ECO:0000256" key="1">
    <source>
        <dbReference type="ARBA" id="ARBA00004167"/>
    </source>
</evidence>
<dbReference type="GO" id="GO:0005524">
    <property type="term" value="F:ATP binding"/>
    <property type="evidence" value="ECO:0007669"/>
    <property type="project" value="UniProtKB-KW"/>
</dbReference>
<dbReference type="Pfam" id="PF02661">
    <property type="entry name" value="Fic"/>
    <property type="match status" value="1"/>
</dbReference>
<accession>A0A9X3CQ81</accession>
<dbReference type="PROSITE" id="PS51459">
    <property type="entry name" value="FIDO"/>
    <property type="match status" value="1"/>
</dbReference>
<protein>
    <submittedName>
        <fullName evidence="12">Fic family protein</fullName>
    </submittedName>
</protein>
<name>A0A9X3CQ81_9VIBR</name>
<evidence type="ECO:0000256" key="8">
    <source>
        <dbReference type="ARBA" id="ARBA00023136"/>
    </source>
</evidence>
<gene>
    <name evidence="12" type="ORF">MD535_16075</name>
</gene>
<evidence type="ECO:0000256" key="10">
    <source>
        <dbReference type="PIRSR" id="PIRSR640198-3"/>
    </source>
</evidence>
<dbReference type="AlphaFoldDB" id="A0A9X3CQ81"/>
<keyword evidence="8" id="KW-0472">Membrane</keyword>
<sequence length="247" mass="28191">MYNQGSDSITNRKAMCTDTKWRMTPNIPLAKQLAKRDVPSLVYNAVNLEGVAMTLPEVQTILDGVTVGGHRISDQNMAQNQAKTWQCIFDLVNNGSFSFTKETALSLHSIAAEEEALEWGKFRTGYVSITGSEYEPPAPSELDEKWLEIEANVSEQLDVYDRAITAFLQMARNQFFWDVNKRTGRFMMNGILLSKGYPIINVPAKRQQEFNTLMLDFYTTNNMQPMNQFLRSCIDEKLMKNFQMGKL</sequence>
<dbReference type="EMBL" id="JAKRRY010000023">
    <property type="protein sequence ID" value="MCW8347519.1"/>
    <property type="molecule type" value="Genomic_DNA"/>
</dbReference>
<dbReference type="Proteomes" id="UP001155587">
    <property type="component" value="Unassembled WGS sequence"/>
</dbReference>
<comment type="subcellular location">
    <subcellularLocation>
        <location evidence="1">Membrane</location>
        <topology evidence="1">Single-pass membrane protein</topology>
    </subcellularLocation>
</comment>
<feature type="domain" description="Fido" evidence="11">
    <location>
        <begin position="99"/>
        <end position="232"/>
    </location>
</feature>
<proteinExistence type="predicted"/>
<comment type="caution">
    <text evidence="12">The sequence shown here is derived from an EMBL/GenBank/DDBJ whole genome shotgun (WGS) entry which is preliminary data.</text>
</comment>
<evidence type="ECO:0000256" key="4">
    <source>
        <dbReference type="ARBA" id="ARBA00022741"/>
    </source>
</evidence>